<sequence length="459" mass="52362">MTFNKFNIGVTVRILILFGCLWLVTYCYFHDYSTYILVSLSVFVATLLIELINYVNKTNNELAKFIMAVKYTDFSYHFNEKEAPQSFKQLRHAFNEVHDTFRQLRFEKETHHQYLQTIIEFIDTGILSFDTTGEVEMMNQSFKKMLNVPYMKNVKSLQKKNEPLFKAITELKVGQHTLLKLDVNQNTLKLMLSATSFKAHGKKFMLIAFQNVSAALEENETATWQKLLRVMTHEIMNSVAPISSLADTLSKRLSQSESMIMADNDLLGEEEMEPIRDVFEDVALGVDVIHKRSQGLLKFAETYRNLSKIGDPVVENVLVKELFETIYRLMHTDLEKKGIELKVSVTPPNLPLQADPRLLEQVLINLVLNASEAVKNREKPVIKLIGILSETNKPIIEVVDNGIGIPPELAENIFIPFFTTNKNGSGIGLSLSKQIMQVHKGSIQMQSVENEGTVFSLRF</sequence>
<keyword evidence="8" id="KW-1133">Transmembrane helix</keyword>
<evidence type="ECO:0000256" key="3">
    <source>
        <dbReference type="ARBA" id="ARBA00022679"/>
    </source>
</evidence>
<keyword evidence="11" id="KW-1185">Reference proteome</keyword>
<keyword evidence="6 10" id="KW-0067">ATP-binding</keyword>
<dbReference type="KEGG" id="rhoz:GXP67_17555"/>
<dbReference type="Gene3D" id="3.30.565.10">
    <property type="entry name" value="Histidine kinase-like ATPase, C-terminal domain"/>
    <property type="match status" value="1"/>
</dbReference>
<evidence type="ECO:0000256" key="8">
    <source>
        <dbReference type="SAM" id="Phobius"/>
    </source>
</evidence>
<feature type="transmembrane region" description="Helical" evidence="8">
    <location>
        <begin position="35"/>
        <end position="55"/>
    </location>
</feature>
<keyword evidence="5" id="KW-0418">Kinase</keyword>
<keyword evidence="4" id="KW-0547">Nucleotide-binding</keyword>
<dbReference type="Gene3D" id="3.30.450.20">
    <property type="entry name" value="PAS domain"/>
    <property type="match status" value="1"/>
</dbReference>
<evidence type="ECO:0000256" key="2">
    <source>
        <dbReference type="ARBA" id="ARBA00012438"/>
    </source>
</evidence>
<keyword evidence="8" id="KW-0472">Membrane</keyword>
<dbReference type="EMBL" id="CP048222">
    <property type="protein sequence ID" value="QHT68318.1"/>
    <property type="molecule type" value="Genomic_DNA"/>
</dbReference>
<proteinExistence type="predicted"/>
<dbReference type="PANTHER" id="PTHR43065:SF46">
    <property type="entry name" value="C4-DICARBOXYLATE TRANSPORT SENSOR PROTEIN DCTB"/>
    <property type="match status" value="1"/>
</dbReference>
<accession>A0A6C0GJW1</accession>
<dbReference type="RefSeq" id="WP_162444332.1">
    <property type="nucleotide sequence ID" value="NZ_CP048222.1"/>
</dbReference>
<dbReference type="GO" id="GO:0004673">
    <property type="term" value="F:protein histidine kinase activity"/>
    <property type="evidence" value="ECO:0007669"/>
    <property type="project" value="UniProtKB-EC"/>
</dbReference>
<evidence type="ECO:0000313" key="11">
    <source>
        <dbReference type="Proteomes" id="UP000480178"/>
    </source>
</evidence>
<dbReference type="EC" id="2.7.13.3" evidence="2"/>
<dbReference type="Proteomes" id="UP000480178">
    <property type="component" value="Chromosome"/>
</dbReference>
<keyword evidence="7" id="KW-0902">Two-component regulatory system</keyword>
<comment type="catalytic activity">
    <reaction evidence="1">
        <text>ATP + protein L-histidine = ADP + protein N-phospho-L-histidine.</text>
        <dbReference type="EC" id="2.7.13.3"/>
    </reaction>
</comment>
<dbReference type="GO" id="GO:0000160">
    <property type="term" value="P:phosphorelay signal transduction system"/>
    <property type="evidence" value="ECO:0007669"/>
    <property type="project" value="UniProtKB-KW"/>
</dbReference>
<evidence type="ECO:0000259" key="9">
    <source>
        <dbReference type="PROSITE" id="PS50109"/>
    </source>
</evidence>
<dbReference type="SUPFAM" id="SSF55874">
    <property type="entry name" value="ATPase domain of HSP90 chaperone/DNA topoisomerase II/histidine kinase"/>
    <property type="match status" value="1"/>
</dbReference>
<dbReference type="Pfam" id="PF02518">
    <property type="entry name" value="HATPase_c"/>
    <property type="match status" value="1"/>
</dbReference>
<evidence type="ECO:0000256" key="7">
    <source>
        <dbReference type="ARBA" id="ARBA00023012"/>
    </source>
</evidence>
<keyword evidence="8" id="KW-0812">Transmembrane</keyword>
<feature type="transmembrane region" description="Helical" evidence="8">
    <location>
        <begin position="6"/>
        <end position="28"/>
    </location>
</feature>
<dbReference type="InterPro" id="IPR003594">
    <property type="entry name" value="HATPase_dom"/>
</dbReference>
<dbReference type="InterPro" id="IPR005467">
    <property type="entry name" value="His_kinase_dom"/>
</dbReference>
<keyword evidence="3" id="KW-0808">Transferase</keyword>
<evidence type="ECO:0000256" key="1">
    <source>
        <dbReference type="ARBA" id="ARBA00000085"/>
    </source>
</evidence>
<dbReference type="InterPro" id="IPR004358">
    <property type="entry name" value="Sig_transdc_His_kin-like_C"/>
</dbReference>
<dbReference type="InterPro" id="IPR036890">
    <property type="entry name" value="HATPase_C_sf"/>
</dbReference>
<gene>
    <name evidence="10" type="ORF">GXP67_17555</name>
</gene>
<dbReference type="SMART" id="SM00387">
    <property type="entry name" value="HATPase_c"/>
    <property type="match status" value="1"/>
</dbReference>
<dbReference type="PRINTS" id="PR00344">
    <property type="entry name" value="BCTRLSENSOR"/>
</dbReference>
<feature type="domain" description="Histidine kinase" evidence="9">
    <location>
        <begin position="230"/>
        <end position="459"/>
    </location>
</feature>
<dbReference type="GO" id="GO:0005524">
    <property type="term" value="F:ATP binding"/>
    <property type="evidence" value="ECO:0007669"/>
    <property type="project" value="UniProtKB-KW"/>
</dbReference>
<evidence type="ECO:0000256" key="5">
    <source>
        <dbReference type="ARBA" id="ARBA00022777"/>
    </source>
</evidence>
<evidence type="ECO:0000313" key="10">
    <source>
        <dbReference type="EMBL" id="QHT68318.1"/>
    </source>
</evidence>
<dbReference type="InterPro" id="IPR000014">
    <property type="entry name" value="PAS"/>
</dbReference>
<protein>
    <recommendedName>
        <fullName evidence="2">histidine kinase</fullName>
        <ecNumber evidence="2">2.7.13.3</ecNumber>
    </recommendedName>
</protein>
<organism evidence="10 11">
    <name type="scientific">Rhodocytophaga rosea</name>
    <dbReference type="NCBI Taxonomy" id="2704465"/>
    <lineage>
        <taxon>Bacteria</taxon>
        <taxon>Pseudomonadati</taxon>
        <taxon>Bacteroidota</taxon>
        <taxon>Cytophagia</taxon>
        <taxon>Cytophagales</taxon>
        <taxon>Rhodocytophagaceae</taxon>
        <taxon>Rhodocytophaga</taxon>
    </lineage>
</organism>
<evidence type="ECO:0000256" key="6">
    <source>
        <dbReference type="ARBA" id="ARBA00022840"/>
    </source>
</evidence>
<evidence type="ECO:0000256" key="4">
    <source>
        <dbReference type="ARBA" id="ARBA00022741"/>
    </source>
</evidence>
<dbReference type="PANTHER" id="PTHR43065">
    <property type="entry name" value="SENSOR HISTIDINE KINASE"/>
    <property type="match status" value="1"/>
</dbReference>
<name>A0A6C0GJW1_9BACT</name>
<dbReference type="PROSITE" id="PS50109">
    <property type="entry name" value="HIS_KIN"/>
    <property type="match status" value="1"/>
</dbReference>
<dbReference type="AlphaFoldDB" id="A0A6C0GJW1"/>
<reference evidence="10 11" key="1">
    <citation type="submission" date="2020-01" db="EMBL/GenBank/DDBJ databases">
        <authorList>
            <person name="Kim M.K."/>
        </authorList>
    </citation>
    <scope>NUCLEOTIDE SEQUENCE [LARGE SCALE GENOMIC DNA]</scope>
    <source>
        <strain evidence="10 11">172606-1</strain>
    </source>
</reference>
<dbReference type="Pfam" id="PF13188">
    <property type="entry name" value="PAS_8"/>
    <property type="match status" value="1"/>
</dbReference>